<keyword evidence="3" id="KW-0963">Cytoplasm</keyword>
<evidence type="ECO:0000256" key="7">
    <source>
        <dbReference type="ARBA" id="ARBA00023121"/>
    </source>
</evidence>
<dbReference type="Gene3D" id="3.30.530.20">
    <property type="match status" value="1"/>
</dbReference>
<feature type="region of interest" description="Disordered" evidence="12">
    <location>
        <begin position="437"/>
        <end position="476"/>
    </location>
</feature>
<dbReference type="AlphaFoldDB" id="A0A6P7FK67"/>
<evidence type="ECO:0000256" key="10">
    <source>
        <dbReference type="ARBA" id="ARBA00077188"/>
    </source>
</evidence>
<dbReference type="InParanoid" id="A0A6P7FK67"/>
<evidence type="ECO:0000256" key="1">
    <source>
        <dbReference type="ARBA" id="ARBA00004496"/>
    </source>
</evidence>
<dbReference type="GO" id="GO:0005829">
    <property type="term" value="C:cytosol"/>
    <property type="evidence" value="ECO:0007669"/>
    <property type="project" value="UniProtKB-ARBA"/>
</dbReference>
<evidence type="ECO:0000256" key="11">
    <source>
        <dbReference type="ARBA" id="ARBA00079049"/>
    </source>
</evidence>
<accession>A0A6P7FK67</accession>
<dbReference type="InterPro" id="IPR051213">
    <property type="entry name" value="START_lipid_transfer"/>
</dbReference>
<keyword evidence="7" id="KW-0446">Lipid-binding</keyword>
<dbReference type="RefSeq" id="XP_028136386.1">
    <property type="nucleotide sequence ID" value="XM_028280585.1"/>
</dbReference>
<dbReference type="SUPFAM" id="SSF55961">
    <property type="entry name" value="Bet v1-like"/>
    <property type="match status" value="1"/>
</dbReference>
<dbReference type="PANTHER" id="PTHR19308:SF8">
    <property type="entry name" value="STAR-RELATED LIPID TRANSFER PROTEIN 7, MITOCHONDRIAL"/>
    <property type="match status" value="1"/>
</dbReference>
<keyword evidence="2" id="KW-0813">Transport</keyword>
<keyword evidence="4" id="KW-0597">Phosphoprotein</keyword>
<organism evidence="14">
    <name type="scientific">Diabrotica virgifera virgifera</name>
    <name type="common">western corn rootworm</name>
    <dbReference type="NCBI Taxonomy" id="50390"/>
    <lineage>
        <taxon>Eukaryota</taxon>
        <taxon>Metazoa</taxon>
        <taxon>Ecdysozoa</taxon>
        <taxon>Arthropoda</taxon>
        <taxon>Hexapoda</taxon>
        <taxon>Insecta</taxon>
        <taxon>Pterygota</taxon>
        <taxon>Neoptera</taxon>
        <taxon>Endopterygota</taxon>
        <taxon>Coleoptera</taxon>
        <taxon>Polyphaga</taxon>
        <taxon>Cucujiformia</taxon>
        <taxon>Chrysomeloidea</taxon>
        <taxon>Chrysomelidae</taxon>
        <taxon>Galerucinae</taxon>
        <taxon>Diabroticina</taxon>
        <taxon>Diabroticites</taxon>
        <taxon>Diabrotica</taxon>
    </lineage>
</organism>
<protein>
    <recommendedName>
        <fullName evidence="9">Phosphatidylcholine transfer protein</fullName>
    </recommendedName>
    <alternativeName>
        <fullName evidence="11">START domain-containing protein 2</fullName>
    </alternativeName>
    <alternativeName>
        <fullName evidence="10">StAR-related lipid transfer protein 2</fullName>
    </alternativeName>
</protein>
<evidence type="ECO:0000256" key="9">
    <source>
        <dbReference type="ARBA" id="ARBA00069061"/>
    </source>
</evidence>
<dbReference type="Pfam" id="PF01852">
    <property type="entry name" value="START"/>
    <property type="match status" value="1"/>
</dbReference>
<evidence type="ECO:0000256" key="12">
    <source>
        <dbReference type="SAM" id="MobiDB-lite"/>
    </source>
</evidence>
<reference evidence="14" key="1">
    <citation type="submission" date="2025-08" db="UniProtKB">
        <authorList>
            <consortium name="RefSeq"/>
        </authorList>
    </citation>
    <scope>IDENTIFICATION</scope>
    <source>
        <tissue evidence="14">Whole insect</tissue>
    </source>
</reference>
<evidence type="ECO:0000256" key="3">
    <source>
        <dbReference type="ARBA" id="ARBA00022490"/>
    </source>
</evidence>
<dbReference type="GO" id="GO:0008289">
    <property type="term" value="F:lipid binding"/>
    <property type="evidence" value="ECO:0007669"/>
    <property type="project" value="UniProtKB-KW"/>
</dbReference>
<evidence type="ECO:0000256" key="4">
    <source>
        <dbReference type="ARBA" id="ARBA00022553"/>
    </source>
</evidence>
<sequence>MYPRGPTQSILPLNSNLKNVFKTLIQKQFLKYDCTFRQKFKHLQDFNRRFQDIIKTRQFYKVFLEDNAARSNRRDVFKVWMHHCECVLAQRMRRCQQMFTLYSKWWEKKAFEELIKKMRQNITKRSKDFALGTVGISAYNWDKYRIQDEEIRKNEQEFEYVRILKESTICLACDTTKTPNGTSSHICECGHTQIPKTYDDWVLFIEKPDLVIWRRLHHSGSGQYEYKVYGTYNDVSAEDFLNVQVDIDYRRKWDKSAVILEHAESDPLKNSNSDVIYWELLWPRLFVNRDYVFNRRYLIDNTLNTIFILNRSTEHPKFPKYAEKYRIDDYWSCMVIKPYEGDMTRPGIQFVLTYYDNPGVSIPSSVTTWVAMRAMPEFLEKLREATKHYKNYCLKEGTTKACNAVVAAERAAEAQRQKDKLDYCSYFREVKSILMPENEEQNARGNENASGNVKDTDTSEVSSVQHNSNNSTKRDSPYNYLNPLYYFFQ</sequence>
<evidence type="ECO:0000256" key="6">
    <source>
        <dbReference type="ARBA" id="ARBA00023055"/>
    </source>
</evidence>
<dbReference type="KEGG" id="dvv:114331112"/>
<proteinExistence type="predicted"/>
<evidence type="ECO:0000256" key="8">
    <source>
        <dbReference type="ARBA" id="ARBA00063535"/>
    </source>
</evidence>
<comment type="subcellular location">
    <subcellularLocation>
        <location evidence="1">Cytoplasm</location>
    </subcellularLocation>
</comment>
<evidence type="ECO:0000256" key="5">
    <source>
        <dbReference type="ARBA" id="ARBA00022990"/>
    </source>
</evidence>
<feature type="compositionally biased region" description="Polar residues" evidence="12">
    <location>
        <begin position="443"/>
        <end position="471"/>
    </location>
</feature>
<dbReference type="OrthoDB" id="1295045at2759"/>
<keyword evidence="6" id="KW-0445">Lipid transport</keyword>
<evidence type="ECO:0000313" key="14">
    <source>
        <dbReference type="RefSeq" id="XP_028136386.1"/>
    </source>
</evidence>
<comment type="subunit">
    <text evidence="8">Interacts with ACOT13/THEM2.</text>
</comment>
<evidence type="ECO:0000256" key="2">
    <source>
        <dbReference type="ARBA" id="ARBA00022448"/>
    </source>
</evidence>
<dbReference type="PANTHER" id="PTHR19308">
    <property type="entry name" value="PHOSPHATIDYLCHOLINE TRANSFER PROTEIN"/>
    <property type="match status" value="1"/>
</dbReference>
<keyword evidence="5" id="KW-0007">Acetylation</keyword>
<evidence type="ECO:0000259" key="13">
    <source>
        <dbReference type="PROSITE" id="PS50848"/>
    </source>
</evidence>
<gene>
    <name evidence="14" type="primary">LOC114331112</name>
</gene>
<dbReference type="FunFam" id="3.30.530.20:FF:000017">
    <property type="entry name" value="Phosphatidylcholine transfer protein, putative"/>
    <property type="match status" value="1"/>
</dbReference>
<feature type="domain" description="START" evidence="13">
    <location>
        <begin position="201"/>
        <end position="391"/>
    </location>
</feature>
<dbReference type="GO" id="GO:0006869">
    <property type="term" value="P:lipid transport"/>
    <property type="evidence" value="ECO:0007669"/>
    <property type="project" value="UniProtKB-KW"/>
</dbReference>
<dbReference type="PROSITE" id="PS50848">
    <property type="entry name" value="START"/>
    <property type="match status" value="1"/>
</dbReference>
<dbReference type="InterPro" id="IPR002913">
    <property type="entry name" value="START_lipid-bd_dom"/>
</dbReference>
<dbReference type="FunCoup" id="A0A6P7FK67">
    <property type="interactions" value="242"/>
</dbReference>
<name>A0A6P7FK67_DIAVI</name>
<dbReference type="InterPro" id="IPR023393">
    <property type="entry name" value="START-like_dom_sf"/>
</dbReference>